<dbReference type="InterPro" id="IPR013785">
    <property type="entry name" value="Aldolase_TIM"/>
</dbReference>
<comment type="cofactor">
    <cofactor evidence="1">
        <name>FMN</name>
        <dbReference type="ChEBI" id="CHEBI:58210"/>
    </cofactor>
</comment>
<keyword evidence="3" id="KW-0288">FMN</keyword>
<protein>
    <submittedName>
        <fullName evidence="7">NADPH dehydrogenase NamA</fullName>
        <ecNumber evidence="7">1.6.99.1</ecNumber>
    </submittedName>
</protein>
<dbReference type="EMBL" id="JBHTKZ010000089">
    <property type="protein sequence ID" value="MFD1184395.1"/>
    <property type="molecule type" value="Genomic_DNA"/>
</dbReference>
<feature type="domain" description="NADH:flavin oxidoreductase/NADH oxidase N-terminal" evidence="6">
    <location>
        <begin position="4"/>
        <end position="324"/>
    </location>
</feature>
<keyword evidence="4" id="KW-0521">NADP</keyword>
<sequence length="336" mass="37169">MSAQLFTPYTIKQVTLKNRIVMSPMCQYSSPNRDGKIDDWHRVHYASRAVGGVGLILVEATAVVPEGRITYRDLGIWSDEHVAGLKELVDLAHRNGAKIGIQLAHAGRKAELEETIIAPSAIPFPEKKTPKAADAGDIRRIVEGFRDGARRAKEAGFDVIEIHGAHGYLLNEFLSPLTNHREDEYGGTADGRYRLLSEVIEAVNSVWTGPLFVRISANEYDSEGNSLEQYIDYARRMNAQGVDLIDCSSGGLIPAQIHAFPGYQVNLSEQIRRQAEIATGAVGLINDPTHAEEILGNGRADLVLLGRELLRNPYWAFDAAQTLRTTLERPVQYQRA</sequence>
<evidence type="ECO:0000259" key="6">
    <source>
        <dbReference type="Pfam" id="PF00724"/>
    </source>
</evidence>
<accession>A0ABW3SIK1</accession>
<keyword evidence="8" id="KW-1185">Reference proteome</keyword>
<keyword evidence="2" id="KW-0285">Flavoprotein</keyword>
<evidence type="ECO:0000256" key="3">
    <source>
        <dbReference type="ARBA" id="ARBA00022643"/>
    </source>
</evidence>
<dbReference type="Gene3D" id="3.20.20.70">
    <property type="entry name" value="Aldolase class I"/>
    <property type="match status" value="1"/>
</dbReference>
<keyword evidence="5 7" id="KW-0560">Oxidoreductase</keyword>
<comment type="caution">
    <text evidence="7">The sequence shown here is derived from an EMBL/GenBank/DDBJ whole genome shotgun (WGS) entry which is preliminary data.</text>
</comment>
<evidence type="ECO:0000256" key="5">
    <source>
        <dbReference type="ARBA" id="ARBA00023002"/>
    </source>
</evidence>
<dbReference type="GO" id="GO:0003959">
    <property type="term" value="F:NADPH dehydrogenase activity"/>
    <property type="evidence" value="ECO:0007669"/>
    <property type="project" value="UniProtKB-EC"/>
</dbReference>
<proteinExistence type="predicted"/>
<dbReference type="Proteomes" id="UP001597211">
    <property type="component" value="Unassembled WGS sequence"/>
</dbReference>
<evidence type="ECO:0000256" key="1">
    <source>
        <dbReference type="ARBA" id="ARBA00001917"/>
    </source>
</evidence>
<organism evidence="7 8">
    <name type="scientific">Paenibacillus timonensis</name>
    <dbReference type="NCBI Taxonomy" id="225915"/>
    <lineage>
        <taxon>Bacteria</taxon>
        <taxon>Bacillati</taxon>
        <taxon>Bacillota</taxon>
        <taxon>Bacilli</taxon>
        <taxon>Bacillales</taxon>
        <taxon>Paenibacillaceae</taxon>
        <taxon>Paenibacillus</taxon>
    </lineage>
</organism>
<gene>
    <name evidence="7" type="primary">namA</name>
    <name evidence="7" type="ORF">ACFQ2Z_24000</name>
</gene>
<evidence type="ECO:0000256" key="2">
    <source>
        <dbReference type="ARBA" id="ARBA00022630"/>
    </source>
</evidence>
<dbReference type="InterPro" id="IPR001155">
    <property type="entry name" value="OxRdtase_FMN_N"/>
</dbReference>
<evidence type="ECO:0000256" key="4">
    <source>
        <dbReference type="ARBA" id="ARBA00022857"/>
    </source>
</evidence>
<dbReference type="Pfam" id="PF00724">
    <property type="entry name" value="Oxidored_FMN"/>
    <property type="match status" value="1"/>
</dbReference>
<evidence type="ECO:0000313" key="7">
    <source>
        <dbReference type="EMBL" id="MFD1184395.1"/>
    </source>
</evidence>
<name>A0ABW3SIK1_9BACL</name>
<dbReference type="NCBIfam" id="NF010047">
    <property type="entry name" value="PRK13523.1"/>
    <property type="match status" value="1"/>
</dbReference>
<dbReference type="InterPro" id="IPR044152">
    <property type="entry name" value="YqjM-like"/>
</dbReference>
<dbReference type="SUPFAM" id="SSF51395">
    <property type="entry name" value="FMN-linked oxidoreductases"/>
    <property type="match status" value="1"/>
</dbReference>
<dbReference type="PANTHER" id="PTHR43303">
    <property type="entry name" value="NADPH DEHYDROGENASE C23G7.10C-RELATED"/>
    <property type="match status" value="1"/>
</dbReference>
<dbReference type="CDD" id="cd02932">
    <property type="entry name" value="OYE_YqiM_FMN"/>
    <property type="match status" value="1"/>
</dbReference>
<evidence type="ECO:0000313" key="8">
    <source>
        <dbReference type="Proteomes" id="UP001597211"/>
    </source>
</evidence>
<dbReference type="EC" id="1.6.99.1" evidence="7"/>
<dbReference type="PANTHER" id="PTHR43303:SF4">
    <property type="entry name" value="NADPH DEHYDROGENASE C23G7.10C-RELATED"/>
    <property type="match status" value="1"/>
</dbReference>
<dbReference type="RefSeq" id="WP_240271627.1">
    <property type="nucleotide sequence ID" value="NZ_JAKSXN010000100.1"/>
</dbReference>
<reference evidence="8" key="1">
    <citation type="journal article" date="2019" name="Int. J. Syst. Evol. Microbiol.">
        <title>The Global Catalogue of Microorganisms (GCM) 10K type strain sequencing project: providing services to taxonomists for standard genome sequencing and annotation.</title>
        <authorList>
            <consortium name="The Broad Institute Genomics Platform"/>
            <consortium name="The Broad Institute Genome Sequencing Center for Infectious Disease"/>
            <person name="Wu L."/>
            <person name="Ma J."/>
        </authorList>
    </citation>
    <scope>NUCLEOTIDE SEQUENCE [LARGE SCALE GENOMIC DNA]</scope>
    <source>
        <strain evidence="8">CCUG 48216</strain>
    </source>
</reference>